<organism evidence="1 2">
    <name type="scientific">Paraoerskovia marina</name>
    <dbReference type="NCBI Taxonomy" id="545619"/>
    <lineage>
        <taxon>Bacteria</taxon>
        <taxon>Bacillati</taxon>
        <taxon>Actinomycetota</taxon>
        <taxon>Actinomycetes</taxon>
        <taxon>Micrococcales</taxon>
        <taxon>Cellulomonadaceae</taxon>
        <taxon>Paraoerskovia</taxon>
    </lineage>
</organism>
<dbReference type="EMBL" id="LT629776">
    <property type="protein sequence ID" value="SDR81300.1"/>
    <property type="molecule type" value="Genomic_DNA"/>
</dbReference>
<evidence type="ECO:0000313" key="2">
    <source>
        <dbReference type="Proteomes" id="UP000185663"/>
    </source>
</evidence>
<protein>
    <submittedName>
        <fullName evidence="1">Uncharacterized protein</fullName>
    </submittedName>
</protein>
<dbReference type="OrthoDB" id="4833189at2"/>
<dbReference type="AlphaFoldDB" id="A0A1H1M3R8"/>
<gene>
    <name evidence="1" type="ORF">SAMN04489860_0123</name>
</gene>
<dbReference type="STRING" id="545619.SAMN04489860_0123"/>
<sequence>MTAPTPHDLARTILAQPPYGRPTYRALTAEDGPPAPGFMITAATPTTSDPQLVAAVPGIRWLVAFMNYTARDISGLTGDLTGSEVAVLPGAVFGAVGSFRPEGAPFDVLVAAEMVREPMPDPVWPADNAGMERMVLEALFAPSLPSTEDPAKYTGPFAWETPQG</sequence>
<evidence type="ECO:0000313" key="1">
    <source>
        <dbReference type="EMBL" id="SDR81300.1"/>
    </source>
</evidence>
<dbReference type="RefSeq" id="WP_083371182.1">
    <property type="nucleotide sequence ID" value="NZ_LT629776.1"/>
</dbReference>
<reference evidence="1 2" key="1">
    <citation type="submission" date="2016-10" db="EMBL/GenBank/DDBJ databases">
        <authorList>
            <person name="de Groot N.N."/>
        </authorList>
    </citation>
    <scope>NUCLEOTIDE SEQUENCE [LARGE SCALE GENOMIC DNA]</scope>
    <source>
        <strain evidence="1 2">DSM 22126</strain>
    </source>
</reference>
<proteinExistence type="predicted"/>
<name>A0A1H1M3R8_9CELL</name>
<keyword evidence="2" id="KW-1185">Reference proteome</keyword>
<accession>A0A1H1M3R8</accession>
<dbReference type="Proteomes" id="UP000185663">
    <property type="component" value="Chromosome I"/>
</dbReference>